<evidence type="ECO:0000313" key="3">
    <source>
        <dbReference type="Proteomes" id="UP000029055"/>
    </source>
</evidence>
<organism evidence="2 3">
    <name type="scientific">Bifidobacterium subtile</name>
    <dbReference type="NCBI Taxonomy" id="77635"/>
    <lineage>
        <taxon>Bacteria</taxon>
        <taxon>Bacillati</taxon>
        <taxon>Actinomycetota</taxon>
        <taxon>Actinomycetes</taxon>
        <taxon>Bifidobacteriales</taxon>
        <taxon>Bifidobacteriaceae</taxon>
        <taxon>Bifidobacterium</taxon>
    </lineage>
</organism>
<sequence>MTYHPSEFSDGHDADRTDDGKRRHASQAHPSGGTRGHEADRHGVDHKRSPGTRADTSANDNANTDAVAGIHTHAEAKTSADTAMNTNASAGTLPHDEADALRDFIATGWPLGTEDDSPTFLWNEVLDDLAVECDATRLSGPVAPFDQARAIMRAPIDWYFQSLAASVPDTQLTPEGYAMRQAALPTFHIETRALSGVQAVAGNAMMSDHWQDAAANLAAALEVTAEFIGNIADREDEGFVFLKRLIQDIRVYFESLARSADPITGAASLQAILDVVCSEDFRLNPTQMVELLSCALPFARWDDTRVLAYDALDKASGAMDRMLHQAKTDVQTDLASGLMENADGDLVDYPIELVHMHFEQTMLFLRHDLLRLSGEAEAADRFLAEHHDMEPFADSYAARLIAQERWQELLDFSELVMRDDPNQQLMVIPSDVAPYEWESIHEAALQALGRREELCELYRERVVEAFDSDEVFNVSRLRAASGDDWPRQVKLILEEYDDGREHFTRNMAYEQLLISEKLGERAWRYARQFPKSRTKLAKTIALARPETAKHIILGPIGMDGSYEGEMPARQAAYQHIAKSLMKYASVFSMNEAQSIARKLVEHYPARAKLAQALYALLETEG</sequence>
<proteinExistence type="predicted"/>
<dbReference type="EMBL" id="JGZR01000003">
    <property type="protein sequence ID" value="KFJ04677.1"/>
    <property type="molecule type" value="Genomic_DNA"/>
</dbReference>
<accession>A0A087EA76</accession>
<dbReference type="OrthoDB" id="3238125at2"/>
<feature type="compositionally biased region" description="Basic and acidic residues" evidence="1">
    <location>
        <begin position="7"/>
        <end position="21"/>
    </location>
</feature>
<evidence type="ECO:0000256" key="1">
    <source>
        <dbReference type="SAM" id="MobiDB-lite"/>
    </source>
</evidence>
<dbReference type="Proteomes" id="UP000029055">
    <property type="component" value="Unassembled WGS sequence"/>
</dbReference>
<feature type="compositionally biased region" description="Basic and acidic residues" evidence="1">
    <location>
        <begin position="35"/>
        <end position="48"/>
    </location>
</feature>
<evidence type="ECO:0000313" key="2">
    <source>
        <dbReference type="EMBL" id="KFJ04677.1"/>
    </source>
</evidence>
<dbReference type="eggNOG" id="COG4279">
    <property type="taxonomic scope" value="Bacteria"/>
</dbReference>
<reference evidence="2 3" key="1">
    <citation type="submission" date="2014-03" db="EMBL/GenBank/DDBJ databases">
        <title>Genomics of Bifidobacteria.</title>
        <authorList>
            <person name="Ventura M."/>
            <person name="Milani C."/>
            <person name="Lugli G.A."/>
        </authorList>
    </citation>
    <scope>NUCLEOTIDE SEQUENCE [LARGE SCALE GENOMIC DNA]</scope>
    <source>
        <strain evidence="2 3">LMG 11597</strain>
    </source>
</reference>
<name>A0A087EA76_9BIFI</name>
<keyword evidence="3" id="KW-1185">Reference proteome</keyword>
<dbReference type="AlphaFoldDB" id="A0A087EA76"/>
<gene>
    <name evidence="2" type="ORF">BISU_0688</name>
</gene>
<comment type="caution">
    <text evidence="2">The sequence shown here is derived from an EMBL/GenBank/DDBJ whole genome shotgun (WGS) entry which is preliminary data.</text>
</comment>
<feature type="region of interest" description="Disordered" evidence="1">
    <location>
        <begin position="1"/>
        <end position="62"/>
    </location>
</feature>
<protein>
    <submittedName>
        <fullName evidence="2">Uncharacterized protein</fullName>
    </submittedName>
</protein>
<dbReference type="RefSeq" id="WP_024462715.1">
    <property type="nucleotide sequence ID" value="NZ_CP062939.1"/>
</dbReference>